<keyword evidence="11" id="KW-1185">Reference proteome</keyword>
<dbReference type="PROSITE" id="PS50088">
    <property type="entry name" value="ANK_REPEAT"/>
    <property type="match status" value="2"/>
</dbReference>
<dbReference type="Pfam" id="PF00318">
    <property type="entry name" value="Ribosomal_S2"/>
    <property type="match status" value="2"/>
</dbReference>
<proteinExistence type="inferred from homology"/>
<keyword evidence="5 6" id="KW-0687">Ribonucleoprotein</keyword>
<feature type="region of interest" description="Disordered" evidence="9">
    <location>
        <begin position="526"/>
        <end position="552"/>
    </location>
</feature>
<organism evidence="10 11">
    <name type="scientific">Microctonus aethiopoides</name>
    <dbReference type="NCBI Taxonomy" id="144406"/>
    <lineage>
        <taxon>Eukaryota</taxon>
        <taxon>Metazoa</taxon>
        <taxon>Ecdysozoa</taxon>
        <taxon>Arthropoda</taxon>
        <taxon>Hexapoda</taxon>
        <taxon>Insecta</taxon>
        <taxon>Pterygota</taxon>
        <taxon>Neoptera</taxon>
        <taxon>Endopterygota</taxon>
        <taxon>Hymenoptera</taxon>
        <taxon>Apocrita</taxon>
        <taxon>Ichneumonoidea</taxon>
        <taxon>Braconidae</taxon>
        <taxon>Euphorinae</taxon>
        <taxon>Microctonus</taxon>
    </lineage>
</organism>
<evidence type="ECO:0000256" key="3">
    <source>
        <dbReference type="ARBA" id="ARBA00022490"/>
    </source>
</evidence>
<dbReference type="Gene3D" id="3.40.50.10490">
    <property type="entry name" value="Glucose-6-phosphate isomerase like protein, domain 1"/>
    <property type="match status" value="1"/>
</dbReference>
<evidence type="ECO:0000256" key="7">
    <source>
        <dbReference type="PROSITE-ProRule" id="PRU00023"/>
    </source>
</evidence>
<comment type="caution">
    <text evidence="10">The sequence shown here is derived from an EMBL/GenBank/DDBJ whole genome shotgun (WGS) entry which is preliminary data.</text>
</comment>
<evidence type="ECO:0000256" key="9">
    <source>
        <dbReference type="SAM" id="MobiDB-lite"/>
    </source>
</evidence>
<dbReference type="PANTHER" id="PTHR11489">
    <property type="entry name" value="40S RIBOSOMAL PROTEIN SA"/>
    <property type="match status" value="1"/>
</dbReference>
<evidence type="ECO:0000313" key="10">
    <source>
        <dbReference type="EMBL" id="KAK0160500.1"/>
    </source>
</evidence>
<dbReference type="GO" id="GO:0003735">
    <property type="term" value="F:structural constituent of ribosome"/>
    <property type="evidence" value="ECO:0007669"/>
    <property type="project" value="UniProtKB-UniRule"/>
</dbReference>
<dbReference type="InterPro" id="IPR018130">
    <property type="entry name" value="Ribosomal_uS2_CS"/>
</dbReference>
<feature type="repeat" description="ANK" evidence="7">
    <location>
        <begin position="302"/>
        <end position="335"/>
    </location>
</feature>
<dbReference type="InterPro" id="IPR036770">
    <property type="entry name" value="Ankyrin_rpt-contain_sf"/>
</dbReference>
<dbReference type="CDD" id="cd01425">
    <property type="entry name" value="RPS2"/>
    <property type="match status" value="1"/>
</dbReference>
<comment type="function">
    <text evidence="6">Required for the assembly and/or stability of the 40S ribosomal subunit. Required for the processing of the 20S rRNA-precursor to mature 18S rRNA in a late step of the maturation of 40S ribosomal subunits.</text>
</comment>
<evidence type="ECO:0000313" key="11">
    <source>
        <dbReference type="Proteomes" id="UP001168990"/>
    </source>
</evidence>
<gene>
    <name evidence="10" type="ORF">PV328_007906</name>
</gene>
<feature type="repeat" description="ANK" evidence="7">
    <location>
        <begin position="269"/>
        <end position="301"/>
    </location>
</feature>
<dbReference type="PROSITE" id="PS00963">
    <property type="entry name" value="RIBOSOMAL_S2_2"/>
    <property type="match status" value="1"/>
</dbReference>
<dbReference type="GO" id="GO:0006412">
    <property type="term" value="P:translation"/>
    <property type="evidence" value="ECO:0007669"/>
    <property type="project" value="UniProtKB-UniRule"/>
</dbReference>
<dbReference type="InterPro" id="IPR005707">
    <property type="entry name" value="Ribosomal_uS2_euk/arc"/>
</dbReference>
<comment type="similarity">
    <text evidence="2 6 8">Belongs to the universal ribosomal protein uS2 family.</text>
</comment>
<dbReference type="InterPro" id="IPR027498">
    <property type="entry name" value="Ribosomal_uS2_euk"/>
</dbReference>
<dbReference type="Gene3D" id="1.25.40.20">
    <property type="entry name" value="Ankyrin repeat-containing domain"/>
    <property type="match status" value="1"/>
</dbReference>
<dbReference type="SUPFAM" id="SSF48403">
    <property type="entry name" value="Ankyrin repeat"/>
    <property type="match status" value="1"/>
</dbReference>
<dbReference type="InterPro" id="IPR001865">
    <property type="entry name" value="Ribosomal_uS2"/>
</dbReference>
<dbReference type="GO" id="GO:0022627">
    <property type="term" value="C:cytosolic small ribosomal subunit"/>
    <property type="evidence" value="ECO:0007669"/>
    <property type="project" value="UniProtKB-UniRule"/>
</dbReference>
<dbReference type="GO" id="GO:0000028">
    <property type="term" value="P:ribosomal small subunit assembly"/>
    <property type="evidence" value="ECO:0007669"/>
    <property type="project" value="UniProtKB-UniRule"/>
</dbReference>
<dbReference type="Proteomes" id="UP001168990">
    <property type="component" value="Unassembled WGS sequence"/>
</dbReference>
<dbReference type="Pfam" id="PF12796">
    <property type="entry name" value="Ank_2"/>
    <property type="match status" value="1"/>
</dbReference>
<feature type="compositionally biased region" description="Basic and acidic residues" evidence="9">
    <location>
        <begin position="541"/>
        <end position="552"/>
    </location>
</feature>
<evidence type="ECO:0000256" key="2">
    <source>
        <dbReference type="ARBA" id="ARBA00006242"/>
    </source>
</evidence>
<protein>
    <recommendedName>
        <fullName evidence="6">Small ribosomal subunit protein uS2</fullName>
    </recommendedName>
</protein>
<reference evidence="10" key="1">
    <citation type="journal article" date="2023" name="bioRxiv">
        <title>Scaffold-level genome assemblies of two parasitoid biocontrol wasps reveal the parthenogenesis mechanism and an associated novel virus.</title>
        <authorList>
            <person name="Inwood S."/>
            <person name="Skelly J."/>
            <person name="Guhlin J."/>
            <person name="Harrop T."/>
            <person name="Goldson S."/>
            <person name="Dearden P."/>
        </authorList>
    </citation>
    <scope>NUCLEOTIDE SEQUENCE</scope>
    <source>
        <strain evidence="10">Irish</strain>
        <tissue evidence="10">Whole body</tissue>
    </source>
</reference>
<dbReference type="PRINTS" id="PR00395">
    <property type="entry name" value="RIBOSOMALS2"/>
</dbReference>
<dbReference type="EMBL" id="JAQQBS010001423">
    <property type="protein sequence ID" value="KAK0160500.1"/>
    <property type="molecule type" value="Genomic_DNA"/>
</dbReference>
<dbReference type="InterPro" id="IPR023591">
    <property type="entry name" value="Ribosomal_uS2_flav_dom_sf"/>
</dbReference>
<dbReference type="SUPFAM" id="SSF52313">
    <property type="entry name" value="Ribosomal protein S2"/>
    <property type="match status" value="1"/>
</dbReference>
<dbReference type="NCBIfam" id="TIGR01012">
    <property type="entry name" value="uS2_euk_arch"/>
    <property type="match status" value="1"/>
</dbReference>
<keyword evidence="3 6" id="KW-0963">Cytoplasm</keyword>
<keyword evidence="4 6" id="KW-0689">Ribosomal protein</keyword>
<comment type="subcellular location">
    <subcellularLocation>
        <location evidence="1 6">Cytoplasm</location>
    </subcellularLocation>
</comment>
<name>A0AA39F0V7_9HYME</name>
<dbReference type="SMART" id="SM00248">
    <property type="entry name" value="ANK"/>
    <property type="match status" value="4"/>
</dbReference>
<dbReference type="HAMAP" id="MF_03015">
    <property type="entry name" value="Ribosomal_S2_euk"/>
    <property type="match status" value="1"/>
</dbReference>
<comment type="subunit">
    <text evidence="6">Component of the small ribosomal subunit. Mature ribosomes consist of a small (40S) and a large (60S) subunit. The 40S subunit contains about 33 different proteins and 1 molecule of RNA (18S). The 60S subunit contains about 49 different proteins and 3 molecules of RNA (28S, 5.8S and 5S). Interacts with ribosomal protein S21.</text>
</comment>
<dbReference type="AlphaFoldDB" id="A0AA39F0V7"/>
<accession>A0AA39F0V7</accession>
<dbReference type="FunFam" id="3.40.50.10490:FF:000012">
    <property type="entry name" value="40S ribosomal protein SA"/>
    <property type="match status" value="1"/>
</dbReference>
<reference evidence="10" key="2">
    <citation type="submission" date="2023-03" db="EMBL/GenBank/DDBJ databases">
        <authorList>
            <person name="Inwood S.N."/>
            <person name="Skelly J.G."/>
            <person name="Guhlin J."/>
            <person name="Harrop T.W.R."/>
            <person name="Goldson S.G."/>
            <person name="Dearden P.K."/>
        </authorList>
    </citation>
    <scope>NUCLEOTIDE SEQUENCE</scope>
    <source>
        <strain evidence="10">Irish</strain>
        <tissue evidence="10">Whole body</tissue>
    </source>
</reference>
<dbReference type="InterPro" id="IPR002110">
    <property type="entry name" value="Ankyrin_rpt"/>
</dbReference>
<evidence type="ECO:0000256" key="4">
    <source>
        <dbReference type="ARBA" id="ARBA00022980"/>
    </source>
</evidence>
<evidence type="ECO:0000256" key="1">
    <source>
        <dbReference type="ARBA" id="ARBA00004496"/>
    </source>
</evidence>
<evidence type="ECO:0000256" key="5">
    <source>
        <dbReference type="ARBA" id="ARBA00023274"/>
    </source>
</evidence>
<evidence type="ECO:0000256" key="8">
    <source>
        <dbReference type="RuleBase" id="RU003631"/>
    </source>
</evidence>
<keyword evidence="7" id="KW-0040">ANK repeat</keyword>
<evidence type="ECO:0000256" key="6">
    <source>
        <dbReference type="HAMAP-Rule" id="MF_03015"/>
    </source>
</evidence>
<dbReference type="PROSITE" id="PS50297">
    <property type="entry name" value="ANK_REP_REGION"/>
    <property type="match status" value="2"/>
</dbReference>
<sequence>MSGGLDVLSLKEDDVTKMLAACSHLGSGNVNYQMEQYIYKRRADGAGVNIINLRRTYEKILLAARAIVAIEHPSEVFVISSRPHGQRAVLKFAAYTGATPIAGRFTPGAFTNQIQAAFREPRLLIVTDPLTDHQPITEASYVNIPVIAFCNTDSPLRFVDIAIPCNNKNIHSIGLMWWLLAREVLRLRGSIPRELKWDVVVDLFFYRDPEERAVYKEDLEQVRALLTQGAKHDIRMKPNGDSLLHKTANVKILKELLLHGAYVNVTNDYRETPLDAAVKLHKLEIVEELLAQGANVNAMNRRGDTPLNIAVRHFSSLELIKVLLKNGADINIKNRFHKDRGWTPLDNAIPRGYASLLIKYYLWKNFEKKNQKVINLDPYKATPDYNWLSDHLNRCVCEIVQMKTHEVQNNLTLYDLVTMKHPEEICNNQLSMRFMKNNYSSLSKKYPVYNEIIMDEMKPFARRIDLLNKLSELQIYVSINMLNHDDKEEKVILDPDSSYNIANYLSNDNLENLIIAFDYSNLQSSNNTTEQDTQFDESSTECDHMNKRLKLE</sequence>